<gene>
    <name evidence="2" type="ORF">NCTC13193_04746</name>
</gene>
<sequence length="207" mass="21302">MFKKTLLVLALTAVVGSAVAAPVANLKVTGSITPPTCTVNGVDEADVLYTFDVSPGLFPASGNLTMAPQSQNIQVVCDATTYLSFTASDERAGTELTAGNTNFGLGQYGDDTKVGFYKVTMENATIKADENAADKTVGVLVGTTYATSGVLDKTQTVAWATDKDTLAAGQVFAADFAVAPTLNSVLKNSDGTAQLDGHAVLTFAFGV</sequence>
<keyword evidence="1" id="KW-0732">Signal</keyword>
<feature type="signal peptide" evidence="1">
    <location>
        <begin position="1"/>
        <end position="20"/>
    </location>
</feature>
<evidence type="ECO:0000313" key="2">
    <source>
        <dbReference type="EMBL" id="VEI74811.1"/>
    </source>
</evidence>
<evidence type="ECO:0000313" key="3">
    <source>
        <dbReference type="Proteomes" id="UP000270487"/>
    </source>
</evidence>
<organism evidence="2 3">
    <name type="scientific">Serratia fonticola</name>
    <dbReference type="NCBI Taxonomy" id="47917"/>
    <lineage>
        <taxon>Bacteria</taxon>
        <taxon>Pseudomonadati</taxon>
        <taxon>Pseudomonadota</taxon>
        <taxon>Gammaproteobacteria</taxon>
        <taxon>Enterobacterales</taxon>
        <taxon>Yersiniaceae</taxon>
        <taxon>Serratia</taxon>
    </lineage>
</organism>
<dbReference type="RefSeq" id="WP_121607740.1">
    <property type="nucleotide sequence ID" value="NZ_CAMISI010000016.1"/>
</dbReference>
<dbReference type="AlphaFoldDB" id="A0A448T4F6"/>
<evidence type="ECO:0008006" key="4">
    <source>
        <dbReference type="Google" id="ProtNLM"/>
    </source>
</evidence>
<feature type="chain" id="PRO_5019145198" description="Fimbrial protein" evidence="1">
    <location>
        <begin position="21"/>
        <end position="207"/>
    </location>
</feature>
<accession>A0A448T4F6</accession>
<reference evidence="2 3" key="1">
    <citation type="submission" date="2018-12" db="EMBL/GenBank/DDBJ databases">
        <authorList>
            <consortium name="Pathogen Informatics"/>
        </authorList>
    </citation>
    <scope>NUCLEOTIDE SEQUENCE [LARGE SCALE GENOMIC DNA]</scope>
    <source>
        <strain evidence="2 3">NCTC13193</strain>
    </source>
</reference>
<dbReference type="Proteomes" id="UP000270487">
    <property type="component" value="Chromosome"/>
</dbReference>
<name>A0A448T4F6_SERFO</name>
<proteinExistence type="predicted"/>
<dbReference type="EMBL" id="LR134492">
    <property type="protein sequence ID" value="VEI74811.1"/>
    <property type="molecule type" value="Genomic_DNA"/>
</dbReference>
<evidence type="ECO:0000256" key="1">
    <source>
        <dbReference type="SAM" id="SignalP"/>
    </source>
</evidence>
<protein>
    <recommendedName>
        <fullName evidence="4">Fimbrial protein</fullName>
    </recommendedName>
</protein>